<dbReference type="RefSeq" id="WP_217065079.1">
    <property type="nucleotide sequence ID" value="NZ_JAHQCS010000062.1"/>
</dbReference>
<name>A0ABS6JCN7_9BACI</name>
<evidence type="ECO:0000256" key="1">
    <source>
        <dbReference type="SAM" id="MobiDB-lite"/>
    </source>
</evidence>
<feature type="signal peptide" evidence="3">
    <location>
        <begin position="1"/>
        <end position="23"/>
    </location>
</feature>
<accession>A0ABS6JCN7</accession>
<dbReference type="EMBL" id="JAHQCS010000062">
    <property type="protein sequence ID" value="MBU9711195.1"/>
    <property type="molecule type" value="Genomic_DNA"/>
</dbReference>
<keyword evidence="2" id="KW-0472">Membrane</keyword>
<evidence type="ECO:0000313" key="7">
    <source>
        <dbReference type="Proteomes" id="UP000784880"/>
    </source>
</evidence>
<dbReference type="Proteomes" id="UP000784880">
    <property type="component" value="Unassembled WGS sequence"/>
</dbReference>
<feature type="transmembrane region" description="Helical" evidence="2">
    <location>
        <begin position="400"/>
        <end position="418"/>
    </location>
</feature>
<protein>
    <submittedName>
        <fullName evidence="6">DUF2207 domain-containing protein</fullName>
    </submittedName>
</protein>
<feature type="transmembrane region" description="Helical" evidence="2">
    <location>
        <begin position="233"/>
        <end position="254"/>
    </location>
</feature>
<keyword evidence="2" id="KW-1133">Transmembrane helix</keyword>
<comment type="caution">
    <text evidence="6">The sequence shown here is derived from an EMBL/GenBank/DDBJ whole genome shotgun (WGS) entry which is preliminary data.</text>
</comment>
<dbReference type="Pfam" id="PF09972">
    <property type="entry name" value="DUF2207"/>
    <property type="match status" value="1"/>
</dbReference>
<feature type="compositionally biased region" description="Gly residues" evidence="1">
    <location>
        <begin position="551"/>
        <end position="569"/>
    </location>
</feature>
<dbReference type="InterPro" id="IPR018702">
    <property type="entry name" value="DUF2207"/>
</dbReference>
<evidence type="ECO:0000259" key="4">
    <source>
        <dbReference type="Pfam" id="PF09972"/>
    </source>
</evidence>
<keyword evidence="7" id="KW-1185">Reference proteome</keyword>
<feature type="region of interest" description="Disordered" evidence="1">
    <location>
        <begin position="537"/>
        <end position="569"/>
    </location>
</feature>
<evidence type="ECO:0000256" key="3">
    <source>
        <dbReference type="SAM" id="SignalP"/>
    </source>
</evidence>
<feature type="transmembrane region" description="Helical" evidence="2">
    <location>
        <begin position="424"/>
        <end position="442"/>
    </location>
</feature>
<feature type="domain" description="DUF2207" evidence="4">
    <location>
        <begin position="27"/>
        <end position="192"/>
    </location>
</feature>
<evidence type="ECO:0000259" key="5">
    <source>
        <dbReference type="Pfam" id="PF20990"/>
    </source>
</evidence>
<proteinExistence type="predicted"/>
<feature type="chain" id="PRO_5046582636" evidence="3">
    <location>
        <begin position="24"/>
        <end position="569"/>
    </location>
</feature>
<feature type="domain" description="Predicted membrane protein YciQ-like C-terminal" evidence="5">
    <location>
        <begin position="301"/>
        <end position="461"/>
    </location>
</feature>
<organism evidence="6 7">
    <name type="scientific">Evansella tamaricis</name>
    <dbReference type="NCBI Taxonomy" id="2069301"/>
    <lineage>
        <taxon>Bacteria</taxon>
        <taxon>Bacillati</taxon>
        <taxon>Bacillota</taxon>
        <taxon>Bacilli</taxon>
        <taxon>Bacillales</taxon>
        <taxon>Bacillaceae</taxon>
        <taxon>Evansella</taxon>
    </lineage>
</organism>
<gene>
    <name evidence="6" type="ORF">KS419_05555</name>
</gene>
<sequence>MLKKRLSLFLLLILFFFPMKVFAVDFTITDVDINAYLQEDGTVLVEESHTYDFSGEFGGIIRSLIPNTGADIQSIEAFEGNTPLQIEMNLPEYRIHRSGNDEQITIDLHYEIINGVVIYEDVADFYWSFFDESNSSTYENLTITIFPPEETTDVIAFGYDEAFQTEMVLENGLVQFTLGMVPSNKNGDIRVAYDASLFPNATNTSEGMMADELEATHQQLINEAIAHAEQKELLQSIGMVLLPVLGLLFLLFFCKARLEVKRKHDAISRELENGAQGLVPQEKLSMPATIVFTNHNYFLPETVAASLLDLVRKGHVKNVEGNLFQLVNRHHLLEHEEMLVSWLFDEIGENDLFHFDDLENYTKIEANSNKYLQHQGNWQSAVKREINDADLYETKRETKLLLGTFSLVPIPFGIFCIINELFAMFFMSLALTLSFLVFAIGYRPRTWEGTKLVLEWHKFRKDFLTISGDEWQSLTEDDKMRAFIYGLGVNEKKLKNKNESLVNAFQTPVSHQTGMAYAFDPNWLLVAALASTSFKTADSNTSVDTSSSSGGISGGGAGGAGGGGGSGAF</sequence>
<dbReference type="Pfam" id="PF20990">
    <property type="entry name" value="DUF2207_C"/>
    <property type="match status" value="1"/>
</dbReference>
<keyword evidence="3" id="KW-0732">Signal</keyword>
<evidence type="ECO:0000313" key="6">
    <source>
        <dbReference type="EMBL" id="MBU9711195.1"/>
    </source>
</evidence>
<keyword evidence="2" id="KW-0812">Transmembrane</keyword>
<reference evidence="6 7" key="1">
    <citation type="submission" date="2021-06" db="EMBL/GenBank/DDBJ databases">
        <title>Bacillus sp. RD4P76, an endophyte from a halophyte.</title>
        <authorList>
            <person name="Sun J.-Q."/>
        </authorList>
    </citation>
    <scope>NUCLEOTIDE SEQUENCE [LARGE SCALE GENOMIC DNA]</scope>
    <source>
        <strain evidence="6 7">CGMCC 1.15917</strain>
    </source>
</reference>
<dbReference type="InterPro" id="IPR048389">
    <property type="entry name" value="YciQ-like_C"/>
</dbReference>
<evidence type="ECO:0000256" key="2">
    <source>
        <dbReference type="SAM" id="Phobius"/>
    </source>
</evidence>